<dbReference type="InterPro" id="IPR019910">
    <property type="entry name" value="Lucif-like_OxRdtase_MSMEG_4879"/>
</dbReference>
<gene>
    <name evidence="3" type="ORF">A9A59_1728</name>
</gene>
<dbReference type="NCBIfam" id="TIGR03564">
    <property type="entry name" value="F420_MSMEG_4879"/>
    <property type="match status" value="1"/>
</dbReference>
<keyword evidence="1" id="KW-0560">Oxidoreductase</keyword>
<dbReference type="PANTHER" id="PTHR43244:SF1">
    <property type="entry name" value="5,10-METHYLENETETRAHYDROMETHANOPTERIN REDUCTASE"/>
    <property type="match status" value="1"/>
</dbReference>
<protein>
    <submittedName>
        <fullName evidence="3">F420-dependent oxidoreductase-like protein</fullName>
    </submittedName>
</protein>
<sequence length="308" mass="32887">MKIGLGIGITGNEGIDDVIRQIQRAEEAGFDSAWLPNIFGLDAITTIAVAGRETSRIELGTFVVPTYLRHPVAMAQQALTAAAATRGRFTLGIGLSHRVVIEGMFGMDYSKPVRHMREYLSVLIPLLEGKQVQFRGEEYRVQAQITVPGVSRPSVVVAALGPQMLKLAGRLADGTATWMGGASYLRNTAIPAIRTAAAESGRPVPRVVAGFPVAVTDYPDRARESAARIFAVYGQLPSYRAVLDVEGAAGPADVAIVGSEAEVEARLRELADAGVTDFNASPFPVDGDSDAVRRTIEFLAAARREGRI</sequence>
<comment type="caution">
    <text evidence="3">The sequence shown here is derived from an EMBL/GenBank/DDBJ whole genome shotgun (WGS) entry which is preliminary data.</text>
</comment>
<dbReference type="InterPro" id="IPR036661">
    <property type="entry name" value="Luciferase-like_sf"/>
</dbReference>
<reference evidence="3 4" key="1">
    <citation type="submission" date="2017-09" db="EMBL/GenBank/DDBJ databases">
        <title>Sequencing the genomes of two abundant thermophiles in Great Basin hot springs: Thermocrinis jamiesonii and novel Chloroflexi Thermoflexus hugenholtzii.</title>
        <authorList>
            <person name="Hedlund B."/>
        </authorList>
    </citation>
    <scope>NUCLEOTIDE SEQUENCE [LARGE SCALE GENOMIC DNA]</scope>
    <source>
        <strain evidence="3 4">G233</strain>
    </source>
</reference>
<dbReference type="Proteomes" id="UP000223071">
    <property type="component" value="Unassembled WGS sequence"/>
</dbReference>
<dbReference type="InterPro" id="IPR050564">
    <property type="entry name" value="F420-G6PD/mer"/>
</dbReference>
<dbReference type="PANTHER" id="PTHR43244">
    <property type="match status" value="1"/>
</dbReference>
<proteinExistence type="predicted"/>
<keyword evidence="4" id="KW-1185">Reference proteome</keyword>
<dbReference type="CDD" id="cd01097">
    <property type="entry name" value="Tetrahydromethanopterin_reductase"/>
    <property type="match status" value="1"/>
</dbReference>
<evidence type="ECO:0000313" key="3">
    <source>
        <dbReference type="EMBL" id="PFG74495.1"/>
    </source>
</evidence>
<dbReference type="GO" id="GO:0016705">
    <property type="term" value="F:oxidoreductase activity, acting on paired donors, with incorporation or reduction of molecular oxygen"/>
    <property type="evidence" value="ECO:0007669"/>
    <property type="project" value="InterPro"/>
</dbReference>
<accession>A0A2A9HHM5</accession>
<dbReference type="AlphaFoldDB" id="A0A2A9HHM5"/>
<dbReference type="EMBL" id="PDJQ01000001">
    <property type="protein sequence ID" value="PFG74495.1"/>
    <property type="molecule type" value="Genomic_DNA"/>
</dbReference>
<evidence type="ECO:0000313" key="4">
    <source>
        <dbReference type="Proteomes" id="UP000223071"/>
    </source>
</evidence>
<dbReference type="SUPFAM" id="SSF51679">
    <property type="entry name" value="Bacterial luciferase-like"/>
    <property type="match status" value="1"/>
</dbReference>
<dbReference type="InterPro" id="IPR011251">
    <property type="entry name" value="Luciferase-like_dom"/>
</dbReference>
<dbReference type="Gene3D" id="3.20.20.30">
    <property type="entry name" value="Luciferase-like domain"/>
    <property type="match status" value="1"/>
</dbReference>
<evidence type="ECO:0000256" key="1">
    <source>
        <dbReference type="ARBA" id="ARBA00023002"/>
    </source>
</evidence>
<organism evidence="3 4">
    <name type="scientific">Tepidiforma thermophila (strain KCTC 52669 / CGMCC 1.13589 / G233)</name>
    <dbReference type="NCBI Taxonomy" id="2761530"/>
    <lineage>
        <taxon>Bacteria</taxon>
        <taxon>Bacillati</taxon>
        <taxon>Chloroflexota</taxon>
        <taxon>Tepidiformia</taxon>
        <taxon>Tepidiformales</taxon>
        <taxon>Tepidiformaceae</taxon>
        <taxon>Tepidiforma</taxon>
    </lineage>
</organism>
<evidence type="ECO:0000259" key="2">
    <source>
        <dbReference type="Pfam" id="PF00296"/>
    </source>
</evidence>
<dbReference type="RefSeq" id="WP_098503880.1">
    <property type="nucleotide sequence ID" value="NZ_PDJQ01000001.1"/>
</dbReference>
<dbReference type="Pfam" id="PF00296">
    <property type="entry name" value="Bac_luciferase"/>
    <property type="match status" value="1"/>
</dbReference>
<name>A0A2A9HHM5_TEPT2</name>
<feature type="domain" description="Luciferase-like" evidence="2">
    <location>
        <begin position="12"/>
        <end position="276"/>
    </location>
</feature>